<comment type="subcellular location">
    <subcellularLocation>
        <location evidence="2">Golgi apparatus membrane</location>
        <topology evidence="2">Single-pass type II membrane protein</topology>
    </subcellularLocation>
</comment>
<comment type="caution">
    <text evidence="5">The sequence shown here is derived from an EMBL/GenBank/DDBJ whole genome shotgun (WGS) entry which is preliminary data.</text>
</comment>
<dbReference type="InterPro" id="IPR035992">
    <property type="entry name" value="Ricin_B-like_lectins"/>
</dbReference>
<dbReference type="InterPro" id="IPR001173">
    <property type="entry name" value="Glyco_trans_2-like"/>
</dbReference>
<dbReference type="GO" id="GO:0006493">
    <property type="term" value="P:protein O-linked glycosylation"/>
    <property type="evidence" value="ECO:0007669"/>
    <property type="project" value="TreeGrafter"/>
</dbReference>
<evidence type="ECO:0000313" key="5">
    <source>
        <dbReference type="EMBL" id="GFR67543.1"/>
    </source>
</evidence>
<comment type="similarity">
    <text evidence="2">Belongs to the glycosyltransferase 2 family. GalNAc-T subfamily.</text>
</comment>
<dbReference type="GO" id="GO:0004653">
    <property type="term" value="F:polypeptide N-acetylgalactosaminyltransferase activity"/>
    <property type="evidence" value="ECO:0007669"/>
    <property type="project" value="TreeGrafter"/>
</dbReference>
<keyword evidence="2" id="KW-0328">Glycosyltransferase</keyword>
<keyword evidence="2" id="KW-0808">Transferase</keyword>
<feature type="compositionally biased region" description="Basic and acidic residues" evidence="3">
    <location>
        <begin position="234"/>
        <end position="274"/>
    </location>
</feature>
<feature type="region of interest" description="Disordered" evidence="3">
    <location>
        <begin position="231"/>
        <end position="274"/>
    </location>
</feature>
<dbReference type="PANTHER" id="PTHR11675:SF131">
    <property type="entry name" value="POLYPEPTIDE N-ACETYLGALACTOSAMINYLTRANSFERASE 9-RELATED"/>
    <property type="match status" value="1"/>
</dbReference>
<dbReference type="InterPro" id="IPR029044">
    <property type="entry name" value="Nucleotide-diphossugar_trans"/>
</dbReference>
<evidence type="ECO:0000313" key="6">
    <source>
        <dbReference type="Proteomes" id="UP000762676"/>
    </source>
</evidence>
<feature type="domain" description="Glycosyltransferase 2-like" evidence="4">
    <location>
        <begin position="377"/>
        <end position="477"/>
    </location>
</feature>
<reference evidence="5 6" key="1">
    <citation type="journal article" date="2021" name="Elife">
        <title>Chloroplast acquisition without the gene transfer in kleptoplastic sea slugs, Plakobranchus ocellatus.</title>
        <authorList>
            <person name="Maeda T."/>
            <person name="Takahashi S."/>
            <person name="Yoshida T."/>
            <person name="Shimamura S."/>
            <person name="Takaki Y."/>
            <person name="Nagai Y."/>
            <person name="Toyoda A."/>
            <person name="Suzuki Y."/>
            <person name="Arimoto A."/>
            <person name="Ishii H."/>
            <person name="Satoh N."/>
            <person name="Nishiyama T."/>
            <person name="Hasebe M."/>
            <person name="Maruyama T."/>
            <person name="Minagawa J."/>
            <person name="Obokata J."/>
            <person name="Shigenobu S."/>
        </authorList>
    </citation>
    <scope>NUCLEOTIDE SEQUENCE [LARGE SCALE GENOMIC DNA]</scope>
</reference>
<dbReference type="GO" id="GO:0030246">
    <property type="term" value="F:carbohydrate binding"/>
    <property type="evidence" value="ECO:0007669"/>
    <property type="project" value="UniProtKB-KW"/>
</dbReference>
<comment type="pathway">
    <text evidence="2">Protein modification; protein glycosylation.</text>
</comment>
<dbReference type="Gene3D" id="3.90.550.10">
    <property type="entry name" value="Spore Coat Polysaccharide Biosynthesis Protein SpsA, Chain A"/>
    <property type="match status" value="2"/>
</dbReference>
<gene>
    <name evidence="5" type="ORF">ElyMa_005585600</name>
</gene>
<dbReference type="EMBL" id="BMAT01011151">
    <property type="protein sequence ID" value="GFR67543.1"/>
    <property type="molecule type" value="Genomic_DNA"/>
</dbReference>
<sequence>MIIYDVSFLDSKSSRQLKPNDSRSSGLYSLRIDSERDSEAFPVSPKAVTQSKTGEVNLRPDKDWSGTLLDHLGLAQLNKVTSHRSRNTVRVRLAQDSVPSYLPRSRTAKRESEVTLAVTQLVKDPRAAMSHLSLVVGQKRETDRNFIATLESKHGSLQIEKDVYIEDVNFDMKQKPSELQLPPDTEDGELLAGPSQKVINLHSLHDSQEDVEKLDKKPFIEFTERVATTLNPLDPHEAPNHEDKNGMSEKEMFSQNRLSKDKQLSEETHTETKPIENLSSTRETKVFEASKSLKYHDVKLPSFVAYGKAGDPGEFGVGFKYPLRNLTARERQEKAEKFELHAFDAWTSDRISVRRQLQDGRIQECKKKALPSFTGVSVLVVFHNEAWSVLLRTIHSVLDRSPPQFLVELVLLDDCSSLPHLGDPLASYVQPLEKVRLLRATKRLGLIRARNAIFQHAAGDIVVFLDSHVECFPVQLRSLPFTSSQQPEFEFHIPVELRPLFFTSSQQPVRYQKQTWKTSEKYAHTDSFSHAKHLLFTSAKNVVNSYRHVGWLEHLVAPILTDYRTVTFPVIEIIDEKTFRLSQSKKPTFVGGLDIKTLNFAWLISRSVATADPGTDIRSPTMPGGLYAVSRKWFSQLGQYDPGLDLWGGENIEISFKSWMCGGSILQVSCSHVGHVFRKKNPAFKSRRIYPGHKNSVRVAEVWMDQFKHFFYERIAYNIKDFGDVSARKLLRQSLQCKNFSWYLDNVFPELKLDMDITGVYSGPISSIGARLCIDRSDDQNVRLQHCSSHNVYQTWQLQADGRLTSGDRALGVRIHTDQGQHKPQLGIFKTFHRNPNVDFHFVYDKVESNQT</sequence>
<evidence type="ECO:0000256" key="1">
    <source>
        <dbReference type="ARBA" id="ARBA00023157"/>
    </source>
</evidence>
<dbReference type="GO" id="GO:0000139">
    <property type="term" value="C:Golgi membrane"/>
    <property type="evidence" value="ECO:0007669"/>
    <property type="project" value="UniProtKB-SubCell"/>
</dbReference>
<keyword evidence="2" id="KW-0430">Lectin</keyword>
<organism evidence="5 6">
    <name type="scientific">Elysia marginata</name>
    <dbReference type="NCBI Taxonomy" id="1093978"/>
    <lineage>
        <taxon>Eukaryota</taxon>
        <taxon>Metazoa</taxon>
        <taxon>Spiralia</taxon>
        <taxon>Lophotrochozoa</taxon>
        <taxon>Mollusca</taxon>
        <taxon>Gastropoda</taxon>
        <taxon>Heterobranchia</taxon>
        <taxon>Euthyneura</taxon>
        <taxon>Panpulmonata</taxon>
        <taxon>Sacoglossa</taxon>
        <taxon>Placobranchoidea</taxon>
        <taxon>Plakobranchidae</taxon>
        <taxon>Elysia</taxon>
    </lineage>
</organism>
<accession>A0AAV4F2H0</accession>
<dbReference type="PROSITE" id="PS50231">
    <property type="entry name" value="RICIN_B_LECTIN"/>
    <property type="match status" value="1"/>
</dbReference>
<evidence type="ECO:0000256" key="2">
    <source>
        <dbReference type="RuleBase" id="RU361242"/>
    </source>
</evidence>
<evidence type="ECO:0000259" key="4">
    <source>
        <dbReference type="Pfam" id="PF00535"/>
    </source>
</evidence>
<evidence type="ECO:0000256" key="3">
    <source>
        <dbReference type="SAM" id="MobiDB-lite"/>
    </source>
</evidence>
<keyword evidence="6" id="KW-1185">Reference proteome</keyword>
<dbReference type="Proteomes" id="UP000762676">
    <property type="component" value="Unassembled WGS sequence"/>
</dbReference>
<proteinExistence type="inferred from homology"/>
<dbReference type="SUPFAM" id="SSF50370">
    <property type="entry name" value="Ricin B-like lectins"/>
    <property type="match status" value="1"/>
</dbReference>
<dbReference type="AlphaFoldDB" id="A0AAV4F2H0"/>
<protein>
    <recommendedName>
        <fullName evidence="2">Polypeptide N-acetylgalactosaminyltransferase</fullName>
        <ecNumber evidence="2">2.4.1.-</ecNumber>
    </recommendedName>
    <alternativeName>
        <fullName evidence="2">Protein-UDP acetylgalactosaminyltransferase</fullName>
    </alternativeName>
</protein>
<dbReference type="SUPFAM" id="SSF53448">
    <property type="entry name" value="Nucleotide-diphospho-sugar transferases"/>
    <property type="match status" value="1"/>
</dbReference>
<name>A0AAV4F2H0_9GAST</name>
<comment type="cofactor">
    <cofactor evidence="2">
        <name>Mn(2+)</name>
        <dbReference type="ChEBI" id="CHEBI:29035"/>
    </cofactor>
</comment>
<keyword evidence="2" id="KW-0464">Manganese</keyword>
<dbReference type="EC" id="2.4.1.-" evidence="2"/>
<dbReference type="PANTHER" id="PTHR11675">
    <property type="entry name" value="N-ACETYLGALACTOSAMINYLTRANSFERASE"/>
    <property type="match status" value="1"/>
</dbReference>
<keyword evidence="1 2" id="KW-1015">Disulfide bond</keyword>
<keyword evidence="2" id="KW-0333">Golgi apparatus</keyword>
<dbReference type="Pfam" id="PF00535">
    <property type="entry name" value="Glycos_transf_2"/>
    <property type="match status" value="1"/>
</dbReference>